<reference evidence="3" key="1">
    <citation type="journal article" date="2013" name="Proc. Natl. Acad. Sci. U.S.A.">
        <title>Genome structure and metabolic features in the red seaweed Chondrus crispus shed light on evolution of the Archaeplastida.</title>
        <authorList>
            <person name="Collen J."/>
            <person name="Porcel B."/>
            <person name="Carre W."/>
            <person name="Ball S.G."/>
            <person name="Chaparro C."/>
            <person name="Tonon T."/>
            <person name="Barbeyron T."/>
            <person name="Michel G."/>
            <person name="Noel B."/>
            <person name="Valentin K."/>
            <person name="Elias M."/>
            <person name="Artiguenave F."/>
            <person name="Arun A."/>
            <person name="Aury J.M."/>
            <person name="Barbosa-Neto J.F."/>
            <person name="Bothwell J.H."/>
            <person name="Bouget F.Y."/>
            <person name="Brillet L."/>
            <person name="Cabello-Hurtado F."/>
            <person name="Capella-Gutierrez S."/>
            <person name="Charrier B."/>
            <person name="Cladiere L."/>
            <person name="Cock J.M."/>
            <person name="Coelho S.M."/>
            <person name="Colleoni C."/>
            <person name="Czjzek M."/>
            <person name="Da Silva C."/>
            <person name="Delage L."/>
            <person name="Denoeud F."/>
            <person name="Deschamps P."/>
            <person name="Dittami S.M."/>
            <person name="Gabaldon T."/>
            <person name="Gachon C.M."/>
            <person name="Groisillier A."/>
            <person name="Herve C."/>
            <person name="Jabbari K."/>
            <person name="Katinka M."/>
            <person name="Kloareg B."/>
            <person name="Kowalczyk N."/>
            <person name="Labadie K."/>
            <person name="Leblanc C."/>
            <person name="Lopez P.J."/>
            <person name="McLachlan D.H."/>
            <person name="Meslet-Cladiere L."/>
            <person name="Moustafa A."/>
            <person name="Nehr Z."/>
            <person name="Nyvall Collen P."/>
            <person name="Panaud O."/>
            <person name="Partensky F."/>
            <person name="Poulain J."/>
            <person name="Rensing S.A."/>
            <person name="Rousvoal S."/>
            <person name="Samson G."/>
            <person name="Symeonidi A."/>
            <person name="Weissenbach J."/>
            <person name="Zambounis A."/>
            <person name="Wincker P."/>
            <person name="Boyen C."/>
        </authorList>
    </citation>
    <scope>NUCLEOTIDE SEQUENCE [LARGE SCALE GENOMIC DNA]</scope>
    <source>
        <strain evidence="3">cv. Stackhouse</strain>
    </source>
</reference>
<dbReference type="EMBL" id="HG001661">
    <property type="protein sequence ID" value="CDF33888.1"/>
    <property type="molecule type" value="Genomic_DNA"/>
</dbReference>
<dbReference type="KEGG" id="ccp:CHC_T00008469001"/>
<organism evidence="2 3">
    <name type="scientific">Chondrus crispus</name>
    <name type="common">Carrageen Irish moss</name>
    <name type="synonym">Polymorpha crispa</name>
    <dbReference type="NCBI Taxonomy" id="2769"/>
    <lineage>
        <taxon>Eukaryota</taxon>
        <taxon>Rhodophyta</taxon>
        <taxon>Florideophyceae</taxon>
        <taxon>Rhodymeniophycidae</taxon>
        <taxon>Gigartinales</taxon>
        <taxon>Gigartinaceae</taxon>
        <taxon>Chondrus</taxon>
    </lineage>
</organism>
<accession>R7Q7T4</accession>
<dbReference type="InterPro" id="IPR053229">
    <property type="entry name" value="NADH-Q_oxidrdct_subunit"/>
</dbReference>
<keyword evidence="2" id="KW-0830">Ubiquinone</keyword>
<dbReference type="PANTHER" id="PTHR34062:SF1">
    <property type="entry name" value="NADH-UBIQUINONE OXIDOREDUCTASE 21KDA SUBUNIT N-TERMINAL DOMAIN-CONTAINING PROTEIN"/>
    <property type="match status" value="1"/>
</dbReference>
<proteinExistence type="predicted"/>
<gene>
    <name evidence="2" type="ORF">CHC_T00008469001</name>
</gene>
<dbReference type="PANTHER" id="PTHR34062">
    <property type="entry name" value="OXIDOREDUCTASE 21 KDA SUBUNIT, PUTATIVE (AFU_ORTHOLOGUE AFUA_4G04750)-RELATED"/>
    <property type="match status" value="1"/>
</dbReference>
<dbReference type="AlphaFoldDB" id="R7Q7T4"/>
<dbReference type="PhylomeDB" id="R7Q7T4"/>
<feature type="domain" description="NADH-ubiquinone oxidoreductase 21kDa subunit N-terminal" evidence="1">
    <location>
        <begin position="76"/>
        <end position="153"/>
    </location>
</feature>
<dbReference type="GeneID" id="17321431"/>
<dbReference type="Pfam" id="PF10785">
    <property type="entry name" value="NADH-u_ox-rdase"/>
    <property type="match status" value="1"/>
</dbReference>
<sequence>MTHQLVGHTSDCASNLTEYLSAAPLVHNQLSHFHAISCKPVFDLLCDSPVPLLICRAFAATSRTSRSMTYPINPPTHQVITRDPSFGQVMSAFRAGDWQNLALATGISMPFGYWAGRPIVMRPSMYAAATIGALFGLSLGFQSSFARLTGYKENALEVAKYSPSQSAESTA</sequence>
<dbReference type="Gramene" id="CDF33888">
    <property type="protein sequence ID" value="CDF33888"/>
    <property type="gene ID" value="CHC_T00008469001"/>
</dbReference>
<dbReference type="InterPro" id="IPR019721">
    <property type="entry name" value="NADH-UbQ_OxRdtase_su21_N"/>
</dbReference>
<evidence type="ECO:0000259" key="1">
    <source>
        <dbReference type="Pfam" id="PF10785"/>
    </source>
</evidence>
<dbReference type="Proteomes" id="UP000012073">
    <property type="component" value="Unassembled WGS sequence"/>
</dbReference>
<dbReference type="RefSeq" id="XP_005713707.1">
    <property type="nucleotide sequence ID" value="XM_005713650.1"/>
</dbReference>
<dbReference type="OrthoDB" id="196140at2759"/>
<protein>
    <submittedName>
        <fullName evidence="2">NADH-ubiquinone oxidoreductase</fullName>
    </submittedName>
</protein>
<name>R7Q7T4_CHOCR</name>
<keyword evidence="3" id="KW-1185">Reference proteome</keyword>
<evidence type="ECO:0000313" key="3">
    <source>
        <dbReference type="Proteomes" id="UP000012073"/>
    </source>
</evidence>
<evidence type="ECO:0000313" key="2">
    <source>
        <dbReference type="EMBL" id="CDF33888.1"/>
    </source>
</evidence>